<comment type="caution">
    <text evidence="2">The sequence shown here is derived from an EMBL/GenBank/DDBJ whole genome shotgun (WGS) entry which is preliminary data.</text>
</comment>
<protein>
    <submittedName>
        <fullName evidence="2">Uncharacterized protein</fullName>
    </submittedName>
</protein>
<keyword evidence="1" id="KW-0732">Signal</keyword>
<feature type="signal peptide" evidence="1">
    <location>
        <begin position="1"/>
        <end position="20"/>
    </location>
</feature>
<evidence type="ECO:0000313" key="3">
    <source>
        <dbReference type="Proteomes" id="UP001331761"/>
    </source>
</evidence>
<evidence type="ECO:0000313" key="2">
    <source>
        <dbReference type="EMBL" id="KAK5983810.1"/>
    </source>
</evidence>
<proteinExistence type="predicted"/>
<dbReference type="AlphaFoldDB" id="A0AAN8FZU6"/>
<dbReference type="Proteomes" id="UP001331761">
    <property type="component" value="Unassembled WGS sequence"/>
</dbReference>
<feature type="chain" id="PRO_5043016388" evidence="1">
    <location>
        <begin position="21"/>
        <end position="141"/>
    </location>
</feature>
<accession>A0AAN8FZU6</accession>
<dbReference type="EMBL" id="WIXE01003581">
    <property type="protein sequence ID" value="KAK5983810.1"/>
    <property type="molecule type" value="Genomic_DNA"/>
</dbReference>
<keyword evidence="3" id="KW-1185">Reference proteome</keyword>
<sequence>MHLCIFSLICCALLFTEVYADDNIEMCKNNLPETVRSTLITVLEEHSGNVEKKKLKFNCELAALAFERSYADSDEIDYFRTFDRTSTFDFSWKESFERALNKEEEGDEGDKVVRMWGLIPRATLQLQITSIHSCSSPHWIN</sequence>
<gene>
    <name evidence="2" type="ORF">GCK32_009477</name>
</gene>
<organism evidence="2 3">
    <name type="scientific">Trichostrongylus colubriformis</name>
    <name type="common">Black scour worm</name>
    <dbReference type="NCBI Taxonomy" id="6319"/>
    <lineage>
        <taxon>Eukaryota</taxon>
        <taxon>Metazoa</taxon>
        <taxon>Ecdysozoa</taxon>
        <taxon>Nematoda</taxon>
        <taxon>Chromadorea</taxon>
        <taxon>Rhabditida</taxon>
        <taxon>Rhabditina</taxon>
        <taxon>Rhabditomorpha</taxon>
        <taxon>Strongyloidea</taxon>
        <taxon>Trichostrongylidae</taxon>
        <taxon>Trichostrongylus</taxon>
    </lineage>
</organism>
<reference evidence="2 3" key="1">
    <citation type="submission" date="2019-10" db="EMBL/GenBank/DDBJ databases">
        <title>Assembly and Annotation for the nematode Trichostrongylus colubriformis.</title>
        <authorList>
            <person name="Martin J."/>
        </authorList>
    </citation>
    <scope>NUCLEOTIDE SEQUENCE [LARGE SCALE GENOMIC DNA]</scope>
    <source>
        <strain evidence="2">G859</strain>
        <tissue evidence="2">Whole worm</tissue>
    </source>
</reference>
<name>A0AAN8FZU6_TRICO</name>
<evidence type="ECO:0000256" key="1">
    <source>
        <dbReference type="SAM" id="SignalP"/>
    </source>
</evidence>